<reference evidence="2" key="1">
    <citation type="submission" date="2017-04" db="EMBL/GenBank/DDBJ databases">
        <title>Plasmodium gonderi genome.</title>
        <authorList>
            <person name="Arisue N."/>
            <person name="Honma H."/>
            <person name="Kawai S."/>
            <person name="Tougan T."/>
            <person name="Tanabe K."/>
            <person name="Horii T."/>
        </authorList>
    </citation>
    <scope>NUCLEOTIDE SEQUENCE [LARGE SCALE GENOMIC DNA]</scope>
    <source>
        <strain evidence="2">ATCC 30045</strain>
    </source>
</reference>
<proteinExistence type="predicted"/>
<evidence type="ECO:0000313" key="2">
    <source>
        <dbReference type="Proteomes" id="UP000195521"/>
    </source>
</evidence>
<gene>
    <name evidence="1" type="ORF">PGO_002375</name>
</gene>
<dbReference type="EMBL" id="BDQF01000240">
    <property type="protein sequence ID" value="GAW84330.1"/>
    <property type="molecule type" value="Genomic_DNA"/>
</dbReference>
<dbReference type="AlphaFoldDB" id="A0A1Y1JQ40"/>
<organism evidence="1 2">
    <name type="scientific">Plasmodium gonderi</name>
    <dbReference type="NCBI Taxonomy" id="77519"/>
    <lineage>
        <taxon>Eukaryota</taxon>
        <taxon>Sar</taxon>
        <taxon>Alveolata</taxon>
        <taxon>Apicomplexa</taxon>
        <taxon>Aconoidasida</taxon>
        <taxon>Haemosporida</taxon>
        <taxon>Plasmodiidae</taxon>
        <taxon>Plasmodium</taxon>
        <taxon>Plasmodium (Plasmodium)</taxon>
    </lineage>
</organism>
<name>A0A1Y1JQ40_PLAGO</name>
<evidence type="ECO:0000313" key="1">
    <source>
        <dbReference type="EMBL" id="GAW84330.1"/>
    </source>
</evidence>
<dbReference type="RefSeq" id="XP_028546919.1">
    <property type="nucleotide sequence ID" value="XM_028691118.1"/>
</dbReference>
<keyword evidence="2" id="KW-1185">Reference proteome</keyword>
<accession>A0A1Y1JQ40</accession>
<dbReference type="Proteomes" id="UP000195521">
    <property type="component" value="Unassembled WGS sequence"/>
</dbReference>
<comment type="caution">
    <text evidence="1">The sequence shown here is derived from an EMBL/GenBank/DDBJ whole genome shotgun (WGS) entry which is preliminary data.</text>
</comment>
<sequence length="262" mass="31019">MNESIYDVLHLFPLCQEIIHKNIVNIDHASDIWKHACNSNGDKSKIHYLKDDYLKSKNICTIAMLYLVDIQSIKEDTLTEAGCKYFYYWLSYNFKDIKSIEDITYNYKAFLKIYNEVLKSVNGNHKCNKYNDVIAAEDFHLLKAIHDMHTKFNNINLFEEEYSKNINFYNTVKSYVEQYNYRTKNKVSIISEIREPSEFPLVSNCQYSIGKFTTLGSYIFNAILRNRNEWNNVYNEVNIMKPYEISSSISSDKRYNVLYNCD</sequence>
<protein>
    <submittedName>
        <fullName evidence="1">Variable surface protein</fullName>
    </submittedName>
</protein>
<dbReference type="GeneID" id="39745138"/>